<gene>
    <name evidence="1" type="ORF">ACFOZ4_21405</name>
</gene>
<organism evidence="1 2">
    <name type="scientific">Hamadaea flava</name>
    <dbReference type="NCBI Taxonomy" id="1742688"/>
    <lineage>
        <taxon>Bacteria</taxon>
        <taxon>Bacillati</taxon>
        <taxon>Actinomycetota</taxon>
        <taxon>Actinomycetes</taxon>
        <taxon>Micromonosporales</taxon>
        <taxon>Micromonosporaceae</taxon>
        <taxon>Hamadaea</taxon>
    </lineage>
</organism>
<evidence type="ECO:0000313" key="1">
    <source>
        <dbReference type="EMBL" id="MFC4133174.1"/>
    </source>
</evidence>
<proteinExistence type="predicted"/>
<dbReference type="EMBL" id="JBHSAY010000010">
    <property type="protein sequence ID" value="MFC4133174.1"/>
    <property type="molecule type" value="Genomic_DNA"/>
</dbReference>
<name>A0ABV8LRL6_9ACTN</name>
<dbReference type="RefSeq" id="WP_253761017.1">
    <property type="nucleotide sequence ID" value="NZ_JAMZDZ010000001.1"/>
</dbReference>
<sequence length="118" mass="12629">MIVPLIPDTAAWDWDILSYNGATLVLAAAPDLTYGHHFEVAFTDLSYLALPASFDNPEFREPTAEETAYVARCIGEQPRVLVAFDIDAMSGGGKVSCLVAADACEVREGFVPRGGVGH</sequence>
<comment type="caution">
    <text evidence="1">The sequence shown here is derived from an EMBL/GenBank/DDBJ whole genome shotgun (WGS) entry which is preliminary data.</text>
</comment>
<reference evidence="2" key="1">
    <citation type="journal article" date="2019" name="Int. J. Syst. Evol. Microbiol.">
        <title>The Global Catalogue of Microorganisms (GCM) 10K type strain sequencing project: providing services to taxonomists for standard genome sequencing and annotation.</title>
        <authorList>
            <consortium name="The Broad Institute Genomics Platform"/>
            <consortium name="The Broad Institute Genome Sequencing Center for Infectious Disease"/>
            <person name="Wu L."/>
            <person name="Ma J."/>
        </authorList>
    </citation>
    <scope>NUCLEOTIDE SEQUENCE [LARGE SCALE GENOMIC DNA]</scope>
    <source>
        <strain evidence="2">CGMCC 4.7289</strain>
    </source>
</reference>
<accession>A0ABV8LRL6</accession>
<dbReference type="Proteomes" id="UP001595816">
    <property type="component" value="Unassembled WGS sequence"/>
</dbReference>
<evidence type="ECO:0000313" key="2">
    <source>
        <dbReference type="Proteomes" id="UP001595816"/>
    </source>
</evidence>
<protein>
    <submittedName>
        <fullName evidence="1">Uncharacterized protein</fullName>
    </submittedName>
</protein>
<keyword evidence="2" id="KW-1185">Reference proteome</keyword>